<keyword evidence="2" id="KW-0472">Membrane</keyword>
<accession>A0A4V3D8F8</accession>
<dbReference type="RefSeq" id="WP_133742005.1">
    <property type="nucleotide sequence ID" value="NZ_SNYN01000010.1"/>
</dbReference>
<sequence length="931" mass="101674">MSGTDQERETRLHQIVFRWTDHHLLGGRGIGPVGTSLDERGLAEWSALLDNGDLVSLVRRERPAVGLLRLRSRPDRAALVRVDTVPASVRGSHQTQVLLGRADVLTARLALELMGWSGWLRAEDGPLADPRLPAVEPDDLAGELRTPEHPDPAEVAALVRHVLRHPEENFHFAGARSDPYALAFGVAAVLDVSVMVEGDVRAAGARPQVVVTGEKVKLHASGWSKKTPDPARAPLAEHEADVAELVRTALAAAAGSPPLLSGDSMTSWIADLRFRERGLYQFLMDVLDGDPEAARHLAEADTLRWMRDGLGGLGLSELIRLCRDWGRWHRADARATALLRDHVVARALDWEEDRERDELCHEARRLFSPSTGIVPTPRREAEVKAVRSRLGELWRAAEGVRNESDAVLLLARAHTLAQFSPEEFQDVVDGLKVPASTLVVAANAFAGRHGAEGFRRSALTALRGYRASHEERPGIRAALVETDFLLDALRTEGMEERADVIENLLLCGYGGPEENKADGERPRQLYRDLSAILHKPGLAFVLPGAARVIGAPRVQLRLWRGLRDTRAAREADVLLDGVAEHVMAELPASPDLRAFRERLADLTDLLSADALPKDRFQRLCQDNAYFQEPMTGYHRGNSGRTRAADIIRAYADLFWLANGHPPDQDRTRCLPDPEVRALFKARSDGGSQYYLLAVIRVSRTVFEPTRLSEMLWEKVSDRAREKVRAEPELAALVGEPPLTNRDRRAETGGGPGRGVFRALGSLRSKENAPSREDAPGPENAPDSWFADYTAGSGAPAAAADRDPSAGWDQNMGLEGAGAEQDHQGARSPARTGGTESDRLGPWAREKSWMEKSAGEQWSENSRGLVIVTVLAVLVVVVVLAAWWILAVVRAPVPGPAEPSPAPAASRSAESDTSASPADDTNPRPSQSEETP</sequence>
<evidence type="ECO:0000256" key="2">
    <source>
        <dbReference type="SAM" id="Phobius"/>
    </source>
</evidence>
<keyword evidence="2" id="KW-1133">Transmembrane helix</keyword>
<proteinExistence type="predicted"/>
<feature type="compositionally biased region" description="Polar residues" evidence="1">
    <location>
        <begin position="922"/>
        <end position="931"/>
    </location>
</feature>
<organism evidence="3 4">
    <name type="scientific">Actinorugispora endophytica</name>
    <dbReference type="NCBI Taxonomy" id="1605990"/>
    <lineage>
        <taxon>Bacteria</taxon>
        <taxon>Bacillati</taxon>
        <taxon>Actinomycetota</taxon>
        <taxon>Actinomycetes</taxon>
        <taxon>Streptosporangiales</taxon>
        <taxon>Nocardiopsidaceae</taxon>
        <taxon>Actinorugispora</taxon>
    </lineage>
</organism>
<keyword evidence="2" id="KW-0812">Transmembrane</keyword>
<reference evidence="3 4" key="1">
    <citation type="submission" date="2019-03" db="EMBL/GenBank/DDBJ databases">
        <title>Genomic Encyclopedia of Type Strains, Phase IV (KMG-IV): sequencing the most valuable type-strain genomes for metagenomic binning, comparative biology and taxonomic classification.</title>
        <authorList>
            <person name="Goeker M."/>
        </authorList>
    </citation>
    <scope>NUCLEOTIDE SEQUENCE [LARGE SCALE GENOMIC DNA]</scope>
    <source>
        <strain evidence="3 4">DSM 46770</strain>
    </source>
</reference>
<feature type="region of interest" description="Disordered" evidence="1">
    <location>
        <begin position="893"/>
        <end position="931"/>
    </location>
</feature>
<dbReference type="AlphaFoldDB" id="A0A4V3D8F8"/>
<dbReference type="Proteomes" id="UP000295281">
    <property type="component" value="Unassembled WGS sequence"/>
</dbReference>
<dbReference type="EMBL" id="SNYN01000010">
    <property type="protein sequence ID" value="TDQ51587.1"/>
    <property type="molecule type" value="Genomic_DNA"/>
</dbReference>
<protein>
    <submittedName>
        <fullName evidence="3">Uncharacterized protein</fullName>
    </submittedName>
</protein>
<comment type="caution">
    <text evidence="3">The sequence shown here is derived from an EMBL/GenBank/DDBJ whole genome shotgun (WGS) entry which is preliminary data.</text>
</comment>
<feature type="transmembrane region" description="Helical" evidence="2">
    <location>
        <begin position="864"/>
        <end position="885"/>
    </location>
</feature>
<feature type="compositionally biased region" description="Basic and acidic residues" evidence="1">
    <location>
        <begin position="763"/>
        <end position="774"/>
    </location>
</feature>
<keyword evidence="4" id="KW-1185">Reference proteome</keyword>
<evidence type="ECO:0000313" key="4">
    <source>
        <dbReference type="Proteomes" id="UP000295281"/>
    </source>
</evidence>
<evidence type="ECO:0000256" key="1">
    <source>
        <dbReference type="SAM" id="MobiDB-lite"/>
    </source>
</evidence>
<feature type="region of interest" description="Disordered" evidence="1">
    <location>
        <begin position="728"/>
        <end position="841"/>
    </location>
</feature>
<gene>
    <name evidence="3" type="ORF">EV190_11076</name>
</gene>
<evidence type="ECO:0000313" key="3">
    <source>
        <dbReference type="EMBL" id="TDQ51587.1"/>
    </source>
</evidence>
<name>A0A4V3D8F8_9ACTN</name>
<dbReference type="OrthoDB" id="3441998at2"/>